<evidence type="ECO:0000256" key="3">
    <source>
        <dbReference type="ARBA" id="ARBA00022801"/>
    </source>
</evidence>
<dbReference type="PANTHER" id="PTHR43808:SF31">
    <property type="entry name" value="N-ACETYL-L-CITRULLINE DEACETYLASE"/>
    <property type="match status" value="1"/>
</dbReference>
<dbReference type="Gene3D" id="3.30.70.360">
    <property type="match status" value="1"/>
</dbReference>
<protein>
    <recommendedName>
        <fullName evidence="5">Succinyl-diaminopimelate desuccinylase</fullName>
        <ecNumber evidence="5">3.5.1.18</ecNumber>
    </recommendedName>
</protein>
<keyword evidence="2" id="KW-0479">Metal-binding</keyword>
<comment type="cofactor">
    <cofactor evidence="1">
        <name>Zn(2+)</name>
        <dbReference type="ChEBI" id="CHEBI:29105"/>
    </cofactor>
</comment>
<dbReference type="InterPro" id="IPR011650">
    <property type="entry name" value="Peptidase_M20_dimer"/>
</dbReference>
<evidence type="ECO:0000256" key="4">
    <source>
        <dbReference type="ARBA" id="ARBA00022833"/>
    </source>
</evidence>
<reference evidence="8" key="1">
    <citation type="journal article" date="2019" name="Int. J. Syst. Evol. Microbiol.">
        <title>The Global Catalogue of Microorganisms (GCM) 10K type strain sequencing project: providing services to taxonomists for standard genome sequencing and annotation.</title>
        <authorList>
            <consortium name="The Broad Institute Genomics Platform"/>
            <consortium name="The Broad Institute Genome Sequencing Center for Infectious Disease"/>
            <person name="Wu L."/>
            <person name="Ma J."/>
        </authorList>
    </citation>
    <scope>NUCLEOTIDE SEQUENCE [LARGE SCALE GENOMIC DNA]</scope>
    <source>
        <strain evidence="8">JCM 12165</strain>
    </source>
</reference>
<evidence type="ECO:0000256" key="2">
    <source>
        <dbReference type="ARBA" id="ARBA00022723"/>
    </source>
</evidence>
<dbReference type="PROSITE" id="PS00758">
    <property type="entry name" value="ARGE_DAPE_CPG2_1"/>
    <property type="match status" value="1"/>
</dbReference>
<comment type="caution">
    <text evidence="7">The sequence shown here is derived from an EMBL/GenBank/DDBJ whole genome shotgun (WGS) entry which is preliminary data.</text>
</comment>
<evidence type="ECO:0000313" key="7">
    <source>
        <dbReference type="EMBL" id="MFD1533404.1"/>
    </source>
</evidence>
<evidence type="ECO:0000256" key="5">
    <source>
        <dbReference type="NCBIfam" id="TIGR01900"/>
    </source>
</evidence>
<dbReference type="GO" id="GO:0009014">
    <property type="term" value="F:succinyl-diaminopimelate desuccinylase activity"/>
    <property type="evidence" value="ECO:0007669"/>
    <property type="project" value="UniProtKB-EC"/>
</dbReference>
<dbReference type="EC" id="3.5.1.18" evidence="5"/>
<sequence>MTRPVLDLAADPVDLCAALVDVQSVSGDEAALADAVERALREQAPHLEVLRSGHAVLARTHLGRGSRVLLAGHLDTVPVADNLPSHRDGDLLFGCGTSDMKAGDAVFAHLAATLPEPRHDVTLVFYDCEEVEAARNGLGRIEREHADWLRADLAILGEPTNGLVEAGCQGTLRAEITTRGRRAHSARSWLGSNAVHAAEQVLQRLTSYAAREVDIDGCRYREGLQAVRIAGGIAGNVVPDECVVTVNFRFAPDRDAAGAEKHVREVFDGFELAVTDLVPGALPGLGAPAAQEFLSATGAAPAAKYGWTDVSRFAALGIPALNYGPGDPNLAHTREEHVDIRRITEAADVLRTFLAP</sequence>
<evidence type="ECO:0000259" key="6">
    <source>
        <dbReference type="Pfam" id="PF07687"/>
    </source>
</evidence>
<gene>
    <name evidence="7" type="primary">dapE</name>
    <name evidence="7" type="ORF">ACFSCY_28665</name>
</gene>
<dbReference type="Pfam" id="PF07687">
    <property type="entry name" value="M20_dimer"/>
    <property type="match status" value="1"/>
</dbReference>
<dbReference type="Proteomes" id="UP001597145">
    <property type="component" value="Unassembled WGS sequence"/>
</dbReference>
<dbReference type="SUPFAM" id="SSF53187">
    <property type="entry name" value="Zn-dependent exopeptidases"/>
    <property type="match status" value="1"/>
</dbReference>
<organism evidence="7 8">
    <name type="scientific">Pseudonocardia aurantiaca</name>
    <dbReference type="NCBI Taxonomy" id="75290"/>
    <lineage>
        <taxon>Bacteria</taxon>
        <taxon>Bacillati</taxon>
        <taxon>Actinomycetota</taxon>
        <taxon>Actinomycetes</taxon>
        <taxon>Pseudonocardiales</taxon>
        <taxon>Pseudonocardiaceae</taxon>
        <taxon>Pseudonocardia</taxon>
    </lineage>
</organism>
<keyword evidence="3 7" id="KW-0378">Hydrolase</keyword>
<dbReference type="Gene3D" id="3.40.630.10">
    <property type="entry name" value="Zn peptidases"/>
    <property type="match status" value="1"/>
</dbReference>
<feature type="domain" description="Peptidase M20 dimerisation" evidence="6">
    <location>
        <begin position="170"/>
        <end position="267"/>
    </location>
</feature>
<evidence type="ECO:0000256" key="1">
    <source>
        <dbReference type="ARBA" id="ARBA00001947"/>
    </source>
</evidence>
<dbReference type="InterPro" id="IPR050072">
    <property type="entry name" value="Peptidase_M20A"/>
</dbReference>
<dbReference type="InterPro" id="IPR010174">
    <property type="entry name" value="Succinyl-DAP_deSuclase_DapE"/>
</dbReference>
<accession>A0ABW4FSD9</accession>
<name>A0ABW4FSD9_9PSEU</name>
<dbReference type="EMBL" id="JBHUCP010000025">
    <property type="protein sequence ID" value="MFD1533404.1"/>
    <property type="molecule type" value="Genomic_DNA"/>
</dbReference>
<evidence type="ECO:0000313" key="8">
    <source>
        <dbReference type="Proteomes" id="UP001597145"/>
    </source>
</evidence>
<dbReference type="NCBIfam" id="TIGR01900">
    <property type="entry name" value="dapE-gram_pos"/>
    <property type="match status" value="1"/>
</dbReference>
<dbReference type="RefSeq" id="WP_343985297.1">
    <property type="nucleotide sequence ID" value="NZ_BAAAJG010000026.1"/>
</dbReference>
<dbReference type="InterPro" id="IPR002933">
    <property type="entry name" value="Peptidase_M20"/>
</dbReference>
<dbReference type="InterPro" id="IPR036264">
    <property type="entry name" value="Bact_exopeptidase_dim_dom"/>
</dbReference>
<keyword evidence="8" id="KW-1185">Reference proteome</keyword>
<dbReference type="SUPFAM" id="SSF55031">
    <property type="entry name" value="Bacterial exopeptidase dimerisation domain"/>
    <property type="match status" value="1"/>
</dbReference>
<dbReference type="InterPro" id="IPR001261">
    <property type="entry name" value="ArgE/DapE_CS"/>
</dbReference>
<proteinExistence type="predicted"/>
<dbReference type="PANTHER" id="PTHR43808">
    <property type="entry name" value="ACETYLORNITHINE DEACETYLASE"/>
    <property type="match status" value="1"/>
</dbReference>
<keyword evidence="4" id="KW-0862">Zinc</keyword>
<dbReference type="Pfam" id="PF01546">
    <property type="entry name" value="Peptidase_M20"/>
    <property type="match status" value="1"/>
</dbReference>